<keyword evidence="1" id="KW-1185">Reference proteome</keyword>
<reference evidence="2" key="1">
    <citation type="submission" date="2016-11" db="UniProtKB">
        <authorList>
            <consortium name="WormBaseParasite"/>
        </authorList>
    </citation>
    <scope>IDENTIFICATION</scope>
</reference>
<protein>
    <submittedName>
        <fullName evidence="2">S1 motif domain-containing protein</fullName>
    </submittedName>
</protein>
<dbReference type="AlphaFoldDB" id="A0A1I7TCS7"/>
<dbReference type="WBParaSite" id="Csp11.Scaffold582.g4649.t1">
    <property type="protein sequence ID" value="Csp11.Scaffold582.g4649.t1"/>
    <property type="gene ID" value="Csp11.Scaffold582.g4649"/>
</dbReference>
<evidence type="ECO:0000313" key="2">
    <source>
        <dbReference type="WBParaSite" id="Csp11.Scaffold582.g4649.t1"/>
    </source>
</evidence>
<dbReference type="Proteomes" id="UP000095282">
    <property type="component" value="Unplaced"/>
</dbReference>
<sequence length="387" mass="45524">MDDDRFRELLKDQPHFVNMFNALITHDSDSEGTPERIAARTRIVEDRNEARRRRLAEDDVEKQKLFDLIVGEQMRDFQNWVRIKGSWEAAEEYMNVIYRRITSEIGYHVNVWPPRAVSSNLHLHKIEDGVHVDRIPFIRGQIIAFLGRVPLEGEEIDNSILIIAESDSVIDKIWNSREIRQRRMTVIRESDMVPARMEYMEDQLGSYEFDRTNTTFIIHEKLVSRSTVPFAKLVIFHRATETDIFFKAVKELTHSSRQERLTSDIHVPFNNLDNQAIVEFAAMLQALRGEEVASDVLDFVEQHCWMNNPQERALFEEWAQFVKTQNTAQEDDLRKTIGIHVENWWNSIDRVRSVTGMVRLFKEIEEPPANRPWRDYLRADSEEAEAV</sequence>
<organism evidence="1 2">
    <name type="scientific">Caenorhabditis tropicalis</name>
    <dbReference type="NCBI Taxonomy" id="1561998"/>
    <lineage>
        <taxon>Eukaryota</taxon>
        <taxon>Metazoa</taxon>
        <taxon>Ecdysozoa</taxon>
        <taxon>Nematoda</taxon>
        <taxon>Chromadorea</taxon>
        <taxon>Rhabditida</taxon>
        <taxon>Rhabditina</taxon>
        <taxon>Rhabditomorpha</taxon>
        <taxon>Rhabditoidea</taxon>
        <taxon>Rhabditidae</taxon>
        <taxon>Peloderinae</taxon>
        <taxon>Caenorhabditis</taxon>
    </lineage>
</organism>
<proteinExistence type="predicted"/>
<name>A0A1I7TCS7_9PELO</name>
<evidence type="ECO:0000313" key="1">
    <source>
        <dbReference type="Proteomes" id="UP000095282"/>
    </source>
</evidence>
<accession>A0A1I7TCS7</accession>
<dbReference type="eggNOG" id="ENOG502T4A3">
    <property type="taxonomic scope" value="Eukaryota"/>
</dbReference>